<comment type="caution">
    <text evidence="2">The sequence shown here is derived from an EMBL/GenBank/DDBJ whole genome shotgun (WGS) entry which is preliminary data.</text>
</comment>
<dbReference type="PANTHER" id="PTHR42754:SF1">
    <property type="entry name" value="LIPOPROTEIN"/>
    <property type="match status" value="1"/>
</dbReference>
<protein>
    <submittedName>
        <fullName evidence="2">T9SS type A sorting domain-containing protein</fullName>
    </submittedName>
</protein>
<sequence length="489" mass="53515">MMGATLRSRVIMSLVFGICFLFPLTPQPSLAQITFERTYGGAMEDRAFCVQQTADGGYVLVGLTSSFGAGFEDVYVVKTDSIGDPIWTRTYGGSSFDDAAFVEQTNDRGYIIAGTAFVIADSAFRIYLIKTDSLGDSLWTRTYGNSLADFGSCVRQTKDGGYIVAGVYSYNDVYLIKTDSVGDSLWSGVYGDFTPEYGYGVQETDDGGYIVVGRYFAGPRNDVYLVKTDSIGNALWTKTYGGDDSDVGYCVEQTGDGGYVLVGYTSSFGAGQEDIYLIRTDSSGDTLWTRTYGGNSLDWGYLVHETSDGGYVICGGTWSFGPGHIDAYLIKTDSFGDTIWTRTFGGFSEDWGSCVQITDDGGYVVAGWAASFGAGNYDFYLIKTDSLGRVLGIQEQDRKSKIEDRKSLQNQPNPFHGSTLISYSMAVPAQVTLKIYDIIGRLVETLVNETQGPGLHRVRWDAKDQPSGIYFYRLRAGDFTAAKKMILVR</sequence>
<dbReference type="InterPro" id="IPR011047">
    <property type="entry name" value="Quinoprotein_ADH-like_sf"/>
</dbReference>
<dbReference type="InterPro" id="IPR026444">
    <property type="entry name" value="Secre_tail"/>
</dbReference>
<proteinExistence type="predicted"/>
<dbReference type="Gene3D" id="2.60.40.4070">
    <property type="match status" value="1"/>
</dbReference>
<feature type="domain" description="Secretion system C-terminal sorting" evidence="1">
    <location>
        <begin position="412"/>
        <end position="486"/>
    </location>
</feature>
<dbReference type="PANTHER" id="PTHR42754">
    <property type="entry name" value="ENDOGLUCANASE"/>
    <property type="match status" value="1"/>
</dbReference>
<dbReference type="AlphaFoldDB" id="A0A523US74"/>
<dbReference type="SUPFAM" id="SSF50998">
    <property type="entry name" value="Quinoprotein alcohol dehydrogenase-like"/>
    <property type="match status" value="1"/>
</dbReference>
<evidence type="ECO:0000313" key="2">
    <source>
        <dbReference type="EMBL" id="TET45131.1"/>
    </source>
</evidence>
<dbReference type="EMBL" id="SOJN01000094">
    <property type="protein sequence ID" value="TET45131.1"/>
    <property type="molecule type" value="Genomic_DNA"/>
</dbReference>
<dbReference type="NCBIfam" id="TIGR04183">
    <property type="entry name" value="Por_Secre_tail"/>
    <property type="match status" value="1"/>
</dbReference>
<evidence type="ECO:0000313" key="3">
    <source>
        <dbReference type="Proteomes" id="UP000315525"/>
    </source>
</evidence>
<dbReference type="Proteomes" id="UP000315525">
    <property type="component" value="Unassembled WGS sequence"/>
</dbReference>
<accession>A0A523US74</accession>
<dbReference type="Pfam" id="PF18962">
    <property type="entry name" value="Por_Secre_tail"/>
    <property type="match status" value="1"/>
</dbReference>
<name>A0A523US74_UNCT6</name>
<reference evidence="2 3" key="1">
    <citation type="submission" date="2019-03" db="EMBL/GenBank/DDBJ databases">
        <title>Metabolic potential of uncultured bacteria and archaea associated with petroleum seepage in deep-sea sediments.</title>
        <authorList>
            <person name="Dong X."/>
            <person name="Hubert C."/>
        </authorList>
    </citation>
    <scope>NUCLEOTIDE SEQUENCE [LARGE SCALE GENOMIC DNA]</scope>
    <source>
        <strain evidence="2">E44_bin18</strain>
    </source>
</reference>
<evidence type="ECO:0000259" key="1">
    <source>
        <dbReference type="Pfam" id="PF18962"/>
    </source>
</evidence>
<organism evidence="2 3">
    <name type="scientific">candidate division TA06 bacterium</name>
    <dbReference type="NCBI Taxonomy" id="2250710"/>
    <lineage>
        <taxon>Bacteria</taxon>
        <taxon>Bacteria division TA06</taxon>
    </lineage>
</organism>
<gene>
    <name evidence="2" type="ORF">E3J62_08445</name>
</gene>